<dbReference type="GO" id="GO:0005634">
    <property type="term" value="C:nucleus"/>
    <property type="evidence" value="ECO:0007669"/>
    <property type="project" value="UniProtKB-SubCell"/>
</dbReference>
<evidence type="ECO:0000256" key="2">
    <source>
        <dbReference type="ARBA" id="ARBA00006562"/>
    </source>
</evidence>
<keyword evidence="7" id="KW-0540">Nuclease</keyword>
<dbReference type="OrthoDB" id="5853397at2759"/>
<proteinExistence type="inferred from homology"/>
<evidence type="ECO:0000256" key="8">
    <source>
        <dbReference type="SAM" id="MobiDB-lite"/>
    </source>
</evidence>
<evidence type="ECO:0000313" key="10">
    <source>
        <dbReference type="EMBL" id="KXT14455.1"/>
    </source>
</evidence>
<keyword evidence="7" id="KW-0378">Hydrolase</keyword>
<comment type="cofactor">
    <cofactor evidence="1 7">
        <name>a divalent metal cation</name>
        <dbReference type="ChEBI" id="CHEBI:60240"/>
    </cofactor>
</comment>
<dbReference type="GO" id="GO:0000956">
    <property type="term" value="P:nuclear-transcribed mRNA catabolic process"/>
    <property type="evidence" value="ECO:0007669"/>
    <property type="project" value="TreeGrafter"/>
</dbReference>
<dbReference type="GO" id="GO:0046872">
    <property type="term" value="F:metal ion binding"/>
    <property type="evidence" value="ECO:0007669"/>
    <property type="project" value="UniProtKB-KW"/>
</dbReference>
<dbReference type="GO" id="GO:0000166">
    <property type="term" value="F:nucleotide binding"/>
    <property type="evidence" value="ECO:0007669"/>
    <property type="project" value="UniProtKB-KW"/>
</dbReference>
<feature type="compositionally biased region" description="Polar residues" evidence="8">
    <location>
        <begin position="15"/>
        <end position="27"/>
    </location>
</feature>
<name>A0A139IIK0_9PEZI</name>
<comment type="catalytic activity">
    <reaction evidence="3">
        <text>a 5'-end (N(7)-methyl 5'-triphosphoguanosine)-ribonucleoside-ribonucleotide in mRNA + H2O = a (N(7)-methyl 5'-triphosphoguanosine)-nucleoside + a 5'-end phospho-ribonucleoside in mRNA + H(+)</text>
        <dbReference type="Rhea" id="RHEA:66928"/>
        <dbReference type="Rhea" id="RHEA-COMP:15692"/>
        <dbReference type="Rhea" id="RHEA-COMP:17313"/>
        <dbReference type="ChEBI" id="CHEBI:15377"/>
        <dbReference type="ChEBI" id="CHEBI:15378"/>
        <dbReference type="ChEBI" id="CHEBI:138282"/>
        <dbReference type="ChEBI" id="CHEBI:172876"/>
        <dbReference type="ChEBI" id="CHEBI:172877"/>
    </reaction>
    <physiologicalReaction direction="left-to-right" evidence="3">
        <dbReference type="Rhea" id="RHEA:66929"/>
    </physiologicalReaction>
</comment>
<dbReference type="PANTHER" id="PTHR12395:SF9">
    <property type="entry name" value="DECAPPING AND EXORIBONUCLEASE PROTEIN"/>
    <property type="match status" value="1"/>
</dbReference>
<keyword evidence="7" id="KW-0479">Metal-binding</keyword>
<dbReference type="GO" id="GO:0110155">
    <property type="term" value="P:NAD-cap decapping"/>
    <property type="evidence" value="ECO:0007669"/>
    <property type="project" value="TreeGrafter"/>
</dbReference>
<dbReference type="InterPro" id="IPR039039">
    <property type="entry name" value="RAI1-like_fam"/>
</dbReference>
<dbReference type="GO" id="GO:0004518">
    <property type="term" value="F:nuclease activity"/>
    <property type="evidence" value="ECO:0007669"/>
    <property type="project" value="UniProtKB-KW"/>
</dbReference>
<feature type="domain" description="RAI1-like" evidence="9">
    <location>
        <begin position="319"/>
        <end position="649"/>
    </location>
</feature>
<dbReference type="GO" id="GO:0003723">
    <property type="term" value="F:RNA binding"/>
    <property type="evidence" value="ECO:0007669"/>
    <property type="project" value="UniProtKB-KW"/>
</dbReference>
<evidence type="ECO:0000259" key="9">
    <source>
        <dbReference type="Pfam" id="PF08652"/>
    </source>
</evidence>
<dbReference type="PANTHER" id="PTHR12395">
    <property type="entry name" value="DOM-3 RELATED"/>
    <property type="match status" value="1"/>
</dbReference>
<dbReference type="STRING" id="113226.A0A139IIK0"/>
<accession>A0A139IIK0</accession>
<evidence type="ECO:0000256" key="1">
    <source>
        <dbReference type="ARBA" id="ARBA00001968"/>
    </source>
</evidence>
<keyword evidence="7" id="KW-0539">Nucleus</keyword>
<comment type="similarity">
    <text evidence="2 7">Belongs to the DXO/Dom3Z family.</text>
</comment>
<feature type="region of interest" description="Disordered" evidence="8">
    <location>
        <begin position="14"/>
        <end position="39"/>
    </location>
</feature>
<keyword evidence="11" id="KW-1185">Reference proteome</keyword>
<dbReference type="EMBL" id="LFZO01000082">
    <property type="protein sequence ID" value="KXT14455.1"/>
    <property type="molecule type" value="Genomic_DNA"/>
</dbReference>
<evidence type="ECO:0000256" key="6">
    <source>
        <dbReference type="ARBA" id="ARBA00048124"/>
    </source>
</evidence>
<evidence type="ECO:0000256" key="5">
    <source>
        <dbReference type="ARBA" id="ARBA00046211"/>
    </source>
</evidence>
<comment type="catalytic activity">
    <reaction evidence="4">
        <text>a 5'-end triphospho-ribonucleoside in mRNA + H2O = a 5'-end phospho-ribonucleoside in mRNA + diphosphate + H(+)</text>
        <dbReference type="Rhea" id="RHEA:78683"/>
        <dbReference type="Rhea" id="RHEA-COMP:15692"/>
        <dbReference type="Rhea" id="RHEA-COMP:17164"/>
        <dbReference type="ChEBI" id="CHEBI:15377"/>
        <dbReference type="ChEBI" id="CHEBI:15378"/>
        <dbReference type="ChEBI" id="CHEBI:33019"/>
        <dbReference type="ChEBI" id="CHEBI:138282"/>
        <dbReference type="ChEBI" id="CHEBI:167618"/>
    </reaction>
    <physiologicalReaction direction="left-to-right" evidence="4">
        <dbReference type="Rhea" id="RHEA:78684"/>
    </physiologicalReaction>
</comment>
<gene>
    <name evidence="10" type="ORF">AC579_4805</name>
</gene>
<dbReference type="GO" id="GO:0005829">
    <property type="term" value="C:cytosol"/>
    <property type="evidence" value="ECO:0007669"/>
    <property type="project" value="TreeGrafter"/>
</dbReference>
<organism evidence="10 11">
    <name type="scientific">Pseudocercospora musae</name>
    <dbReference type="NCBI Taxonomy" id="113226"/>
    <lineage>
        <taxon>Eukaryota</taxon>
        <taxon>Fungi</taxon>
        <taxon>Dikarya</taxon>
        <taxon>Ascomycota</taxon>
        <taxon>Pezizomycotina</taxon>
        <taxon>Dothideomycetes</taxon>
        <taxon>Dothideomycetidae</taxon>
        <taxon>Mycosphaerellales</taxon>
        <taxon>Mycosphaerellaceae</taxon>
        <taxon>Pseudocercospora</taxon>
    </lineage>
</organism>
<sequence>MAHFIYMPFPPPMTGLNTNNPYRRNSTPLPQPPPQSQAEMTASEFILHQGKRSDSVSSSLDESTPRSSSTCPAYVPAIPFSAVRRNSALAAHRNPRVYNAQNVRTRSLGFGAGVVFEREFTAPPTDEDVIIVTVKLSNKFRRGSVEGCDDLPSRPQPRSFLRRLSTRMAPGLDHSAEKEEKYKAVKMPRGEYKRYFARDKSGNYAGTEPEREWDEQDLMKEYAEYQDIPLHTILNKARDDIAWTTMDGAEETYRYQCCVSKASCSSDGACQDVFVSADSGALVTSRKHTCTTYDYSSKTMQSFRFEDLRPFSGQGTAIKRPREVTEFSFDDQHKPFPLDDRSLRYYYPPLFITPGVPRSQDIDLSKGFERFIKYDDTAVNLHLNPLLDTIEQYEATNKSKLDADILTWRGMMTKILSAPFDRFGEFEMNATYFDGTIYIEENQAAKAAENNNLGRSYRQHGNTFSPEQMQFWGYKFETLATLPRPWAECSRDEIENREDEIVNNNAQYCSIVRTGIGGHTILIGGEVDAVEGCKPDDPNEPIPYVELKTSENFRSGDVKSAQKFERKMCRFWAQSFLLGVPKIVIGFRSADGHLERLEEWKTLQIPNFVKRQGMQSWDGNVCINFAAAFLDFLKQQVTGEGTWTISRRRGAAEILFIGKS</sequence>
<keyword evidence="7" id="KW-0694">RNA-binding</keyword>
<evidence type="ECO:0000256" key="4">
    <source>
        <dbReference type="ARBA" id="ARBA00044692"/>
    </source>
</evidence>
<dbReference type="Proteomes" id="UP000073492">
    <property type="component" value="Unassembled WGS sequence"/>
</dbReference>
<comment type="catalytic activity">
    <reaction evidence="6">
        <text>a 5'-end NAD(+)-phospho-ribonucleoside in mRNA + H2O = a 5'-end phospho-ribonucleoside in mRNA + NAD(+) + H(+)</text>
        <dbReference type="Rhea" id="RHEA:60880"/>
        <dbReference type="Rhea" id="RHEA-COMP:15692"/>
        <dbReference type="Rhea" id="RHEA-COMP:15698"/>
        <dbReference type="ChEBI" id="CHEBI:15377"/>
        <dbReference type="ChEBI" id="CHEBI:15378"/>
        <dbReference type="ChEBI" id="CHEBI:57540"/>
        <dbReference type="ChEBI" id="CHEBI:138282"/>
        <dbReference type="ChEBI" id="CHEBI:144029"/>
    </reaction>
    <physiologicalReaction direction="left-to-right" evidence="6">
        <dbReference type="Rhea" id="RHEA:60881"/>
    </physiologicalReaction>
</comment>
<evidence type="ECO:0000256" key="7">
    <source>
        <dbReference type="RuleBase" id="RU367113"/>
    </source>
</evidence>
<dbReference type="GO" id="GO:0034353">
    <property type="term" value="F:mRNA 5'-diphosphatase activity"/>
    <property type="evidence" value="ECO:0007669"/>
    <property type="project" value="TreeGrafter"/>
</dbReference>
<dbReference type="AlphaFoldDB" id="A0A139IIK0"/>
<evidence type="ECO:0000256" key="3">
    <source>
        <dbReference type="ARBA" id="ARBA00044676"/>
    </source>
</evidence>
<evidence type="ECO:0000313" key="11">
    <source>
        <dbReference type="Proteomes" id="UP000073492"/>
    </source>
</evidence>
<dbReference type="InterPro" id="IPR013961">
    <property type="entry name" value="RAI1"/>
</dbReference>
<dbReference type="EC" id="3.6.1.-" evidence="7"/>
<comment type="function">
    <text evidence="5">Decapping enzyme for NAD-capped RNAs: specifically hydrolyzes the nicotinamide adenine dinucleotide (NAD) cap from a subset of RNAs by removing the entire NAD moiety from the 5'-end of an NAD-capped RNA. The NAD-cap is present at the 5'-end of some RNAs and snoRNAs. In contrast to the canonical 5'-end N7 methylguanosine (m7G) cap, the NAD cap promotes mRNA decay. Also acts as a non-canonical decapping enzyme that removes the entire cap structure of m7G capped or incompletely capped RNAs. Has decapping activity toward incomplete 5'-end m7G cap mRNAs such as unmethylated 5'-end-capped RNA (cap0), while it has no activity toward 2'-O-ribose methylated m7G cap (cap1). Also possesses RNA 5'-pyrophosphohydrolase activity by hydrolyzing the 5'-end triphosphate to release pyrophosphates. Stimulates exoribonuclease activity of Rat1, allowing it to degrade RNAs with stable secondary structure more effectively.</text>
</comment>
<dbReference type="Pfam" id="PF08652">
    <property type="entry name" value="RAI1"/>
    <property type="match status" value="1"/>
</dbReference>
<comment type="caution">
    <text evidence="10">The sequence shown here is derived from an EMBL/GenBank/DDBJ whole genome shotgun (WGS) entry which is preliminary data.</text>
</comment>
<feature type="region of interest" description="Disordered" evidence="8">
    <location>
        <begin position="51"/>
        <end position="70"/>
    </location>
</feature>
<keyword evidence="7" id="KW-0547">Nucleotide-binding</keyword>
<comment type="subcellular location">
    <subcellularLocation>
        <location evidence="7">Nucleus</location>
    </subcellularLocation>
</comment>
<reference evidence="10 11" key="1">
    <citation type="submission" date="2015-07" db="EMBL/GenBank/DDBJ databases">
        <title>Comparative genomics of the Sigatoka disease complex on banana suggests a link between parallel evolutionary changes in Pseudocercospora fijiensis and Pseudocercospora eumusae and increased virulence on the banana host.</title>
        <authorList>
            <person name="Chang T.-C."/>
            <person name="Salvucci A."/>
            <person name="Crous P.W."/>
            <person name="Stergiopoulos I."/>
        </authorList>
    </citation>
    <scope>NUCLEOTIDE SEQUENCE [LARGE SCALE GENOMIC DNA]</scope>
    <source>
        <strain evidence="10 11">CBS 116634</strain>
    </source>
</reference>
<protein>
    <recommendedName>
        <fullName evidence="7">Decapping nuclease</fullName>
        <ecNumber evidence="7">3.6.1.-</ecNumber>
    </recommendedName>
</protein>